<evidence type="ECO:0000259" key="4">
    <source>
        <dbReference type="PROSITE" id="PS50001"/>
    </source>
</evidence>
<protein>
    <recommendedName>
        <fullName evidence="4">SH2 domain-containing protein</fullName>
    </recommendedName>
</protein>
<dbReference type="OrthoDB" id="9945442at2759"/>
<dbReference type="PROSITE" id="PS50001">
    <property type="entry name" value="SH2"/>
    <property type="match status" value="1"/>
</dbReference>
<gene>
    <name evidence="5" type="ORF">chiPu_0004808</name>
</gene>
<dbReference type="Proteomes" id="UP000287033">
    <property type="component" value="Unassembled WGS sequence"/>
</dbReference>
<feature type="domain" description="SH2" evidence="4">
    <location>
        <begin position="162"/>
        <end position="272"/>
    </location>
</feature>
<name>A0A401S7L9_CHIPU</name>
<comment type="caution">
    <text evidence="5">The sequence shown here is derived from an EMBL/GenBank/DDBJ whole genome shotgun (WGS) entry which is preliminary data.</text>
</comment>
<proteinExistence type="predicted"/>
<dbReference type="PANTHER" id="PTHR14098">
    <property type="entry name" value="SH2 DOMAIN CONTAINING PROTEIN"/>
    <property type="match status" value="1"/>
</dbReference>
<feature type="compositionally biased region" description="Basic and acidic residues" evidence="3">
    <location>
        <begin position="1"/>
        <end position="12"/>
    </location>
</feature>
<dbReference type="SUPFAM" id="SSF55550">
    <property type="entry name" value="SH2 domain"/>
    <property type="match status" value="1"/>
</dbReference>
<dbReference type="GO" id="GO:0007169">
    <property type="term" value="P:cell surface receptor protein tyrosine kinase signaling pathway"/>
    <property type="evidence" value="ECO:0007669"/>
    <property type="project" value="TreeGrafter"/>
</dbReference>
<dbReference type="GO" id="GO:0005737">
    <property type="term" value="C:cytoplasm"/>
    <property type="evidence" value="ECO:0007669"/>
    <property type="project" value="UniProtKB-ARBA"/>
</dbReference>
<keyword evidence="6" id="KW-1185">Reference proteome</keyword>
<dbReference type="PANTHER" id="PTHR14098:SF14">
    <property type="entry name" value="SH2 DOMAIN-CONTAINING PROTEIN"/>
    <property type="match status" value="1"/>
</dbReference>
<dbReference type="Pfam" id="PF00017">
    <property type="entry name" value="SH2"/>
    <property type="match status" value="1"/>
</dbReference>
<evidence type="ECO:0000313" key="5">
    <source>
        <dbReference type="EMBL" id="GCC26392.1"/>
    </source>
</evidence>
<sequence>MGTDSQSEHEQPSAHQNEQTCYDYEYVTSSSLEDLRHLKILPAKPMVTQSVYADKRCLPARPPPRSPNNGQPLDHRPQAAFRQQSIVNVQPSTQYKSNNEDQTSYQLGYEKAKVKTHLVEEPRGEMIFQDPFTRRKPQASRDLQKPKLLSSPAAKDLEGQIWYFGACDRYKIEEALRLHNKNGTFLVRDSSKGYPDKPYVLVVYYRFKVYSIQIRYLEDTNQYALGSGLRGHDIFDSVPEIINIHKNIPLRLIDRRDQSGSQMEQCTLTFPLILH</sequence>
<dbReference type="FunFam" id="3.30.505.10:FF:000016">
    <property type="entry name" value="B-cell linker protein isoform 2"/>
    <property type="match status" value="1"/>
</dbReference>
<feature type="region of interest" description="Disordered" evidence="3">
    <location>
        <begin position="1"/>
        <end position="21"/>
    </location>
</feature>
<accession>A0A401S7L9</accession>
<dbReference type="SMART" id="SM00252">
    <property type="entry name" value="SH2"/>
    <property type="match status" value="1"/>
</dbReference>
<dbReference type="EMBL" id="BEZZ01000121">
    <property type="protein sequence ID" value="GCC26392.1"/>
    <property type="molecule type" value="Genomic_DNA"/>
</dbReference>
<dbReference type="InterPro" id="IPR000980">
    <property type="entry name" value="SH2"/>
</dbReference>
<dbReference type="InterPro" id="IPR036860">
    <property type="entry name" value="SH2_dom_sf"/>
</dbReference>
<dbReference type="STRING" id="137246.A0A401S7L9"/>
<evidence type="ECO:0000256" key="2">
    <source>
        <dbReference type="PROSITE-ProRule" id="PRU00191"/>
    </source>
</evidence>
<evidence type="ECO:0000256" key="3">
    <source>
        <dbReference type="SAM" id="MobiDB-lite"/>
    </source>
</evidence>
<evidence type="ECO:0000256" key="1">
    <source>
        <dbReference type="ARBA" id="ARBA00022999"/>
    </source>
</evidence>
<keyword evidence="1 2" id="KW-0727">SH2 domain</keyword>
<dbReference type="Gene3D" id="3.30.505.10">
    <property type="entry name" value="SH2 domain"/>
    <property type="match status" value="1"/>
</dbReference>
<dbReference type="GO" id="GO:0035556">
    <property type="term" value="P:intracellular signal transduction"/>
    <property type="evidence" value="ECO:0007669"/>
    <property type="project" value="TreeGrafter"/>
</dbReference>
<dbReference type="AlphaFoldDB" id="A0A401S7L9"/>
<evidence type="ECO:0000313" key="6">
    <source>
        <dbReference type="Proteomes" id="UP000287033"/>
    </source>
</evidence>
<organism evidence="5 6">
    <name type="scientific">Chiloscyllium punctatum</name>
    <name type="common">Brownbanded bambooshark</name>
    <name type="synonym">Hemiscyllium punctatum</name>
    <dbReference type="NCBI Taxonomy" id="137246"/>
    <lineage>
        <taxon>Eukaryota</taxon>
        <taxon>Metazoa</taxon>
        <taxon>Chordata</taxon>
        <taxon>Craniata</taxon>
        <taxon>Vertebrata</taxon>
        <taxon>Chondrichthyes</taxon>
        <taxon>Elasmobranchii</taxon>
        <taxon>Galeomorphii</taxon>
        <taxon>Galeoidea</taxon>
        <taxon>Orectolobiformes</taxon>
        <taxon>Hemiscylliidae</taxon>
        <taxon>Chiloscyllium</taxon>
    </lineage>
</organism>
<dbReference type="InterPro" id="IPR051751">
    <property type="entry name" value="Immunoreceptor_sig_adapters"/>
</dbReference>
<reference evidence="5 6" key="1">
    <citation type="journal article" date="2018" name="Nat. Ecol. Evol.">
        <title>Shark genomes provide insights into elasmobranch evolution and the origin of vertebrates.</title>
        <authorList>
            <person name="Hara Y"/>
            <person name="Yamaguchi K"/>
            <person name="Onimaru K"/>
            <person name="Kadota M"/>
            <person name="Koyanagi M"/>
            <person name="Keeley SD"/>
            <person name="Tatsumi K"/>
            <person name="Tanaka K"/>
            <person name="Motone F"/>
            <person name="Kageyama Y"/>
            <person name="Nozu R"/>
            <person name="Adachi N"/>
            <person name="Nishimura O"/>
            <person name="Nakagawa R"/>
            <person name="Tanegashima C"/>
            <person name="Kiyatake I"/>
            <person name="Matsumoto R"/>
            <person name="Murakumo K"/>
            <person name="Nishida K"/>
            <person name="Terakita A"/>
            <person name="Kuratani S"/>
            <person name="Sato K"/>
            <person name="Hyodo S Kuraku.S."/>
        </authorList>
    </citation>
    <scope>NUCLEOTIDE SEQUENCE [LARGE SCALE GENOMIC DNA]</scope>
</reference>